<dbReference type="Gene3D" id="3.30.300.50">
    <property type="match status" value="2"/>
</dbReference>
<evidence type="ECO:0000313" key="13">
    <source>
        <dbReference type="EMBL" id="MBC6447565.1"/>
    </source>
</evidence>
<dbReference type="SUPFAM" id="SSF50494">
    <property type="entry name" value="Trypsin-like serine proteases"/>
    <property type="match status" value="1"/>
</dbReference>
<reference evidence="13 14" key="1">
    <citation type="submission" date="2020-06" db="EMBL/GenBank/DDBJ databases">
        <title>Actinokineospora xiongansis sp. nov., isolated from soil of Baiyangdian.</title>
        <authorList>
            <person name="Zhang X."/>
        </authorList>
    </citation>
    <scope>NUCLEOTIDE SEQUENCE [LARGE SCALE GENOMIC DNA]</scope>
    <source>
        <strain evidence="13 14">HBU206404</strain>
    </source>
</reference>
<dbReference type="Gene3D" id="2.60.40.10">
    <property type="entry name" value="Immunoglobulins"/>
    <property type="match status" value="1"/>
</dbReference>
<dbReference type="SMART" id="SM00060">
    <property type="entry name" value="FN3"/>
    <property type="match status" value="1"/>
</dbReference>
<dbReference type="CDD" id="cd00063">
    <property type="entry name" value="FN3"/>
    <property type="match status" value="1"/>
</dbReference>
<evidence type="ECO:0000313" key="14">
    <source>
        <dbReference type="Proteomes" id="UP000734823"/>
    </source>
</evidence>
<feature type="domain" description="Fibronectin type-III" evidence="11">
    <location>
        <begin position="369"/>
        <end position="454"/>
    </location>
</feature>
<feature type="domain" description="P/Homo B" evidence="12">
    <location>
        <begin position="441"/>
        <end position="568"/>
    </location>
</feature>
<dbReference type="SUPFAM" id="SSF49785">
    <property type="entry name" value="Galactose-binding domain-like"/>
    <property type="match status" value="1"/>
</dbReference>
<dbReference type="PROSITE" id="PS51829">
    <property type="entry name" value="P_HOMO_B"/>
    <property type="match status" value="1"/>
</dbReference>
<dbReference type="PRINTS" id="PR00861">
    <property type="entry name" value="ALYTICPTASE"/>
</dbReference>
<dbReference type="Proteomes" id="UP000734823">
    <property type="component" value="Unassembled WGS sequence"/>
</dbReference>
<dbReference type="Pfam" id="PF01483">
    <property type="entry name" value="P_proprotein"/>
    <property type="match status" value="1"/>
</dbReference>
<evidence type="ECO:0000256" key="4">
    <source>
        <dbReference type="ARBA" id="ARBA00022801"/>
    </source>
</evidence>
<dbReference type="Gene3D" id="2.40.10.10">
    <property type="entry name" value="Trypsin-like serine proteases"/>
    <property type="match status" value="2"/>
</dbReference>
<dbReference type="InterPro" id="IPR003961">
    <property type="entry name" value="FN3_dom"/>
</dbReference>
<dbReference type="InterPro" id="IPR018114">
    <property type="entry name" value="TRYPSIN_HIS"/>
</dbReference>
<protein>
    <submittedName>
        <fullName evidence="13">Proprotein convertase P-domain-containing protein</fullName>
    </submittedName>
</protein>
<dbReference type="InterPro" id="IPR033116">
    <property type="entry name" value="TRYPSIN_SER"/>
</dbReference>
<organism evidence="13 14">
    <name type="scientific">Actinokineospora xionganensis</name>
    <dbReference type="NCBI Taxonomy" id="2684470"/>
    <lineage>
        <taxon>Bacteria</taxon>
        <taxon>Bacillati</taxon>
        <taxon>Actinomycetota</taxon>
        <taxon>Actinomycetes</taxon>
        <taxon>Pseudonocardiales</taxon>
        <taxon>Pseudonocardiaceae</taxon>
        <taxon>Actinokineospora</taxon>
    </lineage>
</organism>
<comment type="caution">
    <text evidence="13">The sequence shown here is derived from an EMBL/GenBank/DDBJ whole genome shotgun (WGS) entry which is preliminary data.</text>
</comment>
<name>A0ABR7L4F4_9PSEU</name>
<dbReference type="InterPro" id="IPR008979">
    <property type="entry name" value="Galactose-bd-like_sf"/>
</dbReference>
<feature type="region of interest" description="Disordered" evidence="10">
    <location>
        <begin position="438"/>
        <end position="458"/>
    </location>
</feature>
<sequence>MVDAVSRDLGISRDQARTKLVRQAQAQRVAEALPDRVRANSPGWWIDEDTGMLVVAVTEPAAADLVRALGGEPRPVSRSRDDLAQLSRAVGELAGAGVPGLAGWGVDSIGNSVVVRVNPAKKNVATQQFLARVGELGAGVRVREVAASPEPQAGDVRPGNPWFPGYEGNCSVGFAAVDASGGKHFLTAGHCTNDRDQPAFGASGGQNRIGTSNVGGARSVFAREGDMGVVAVTEPGWNLSASVNTWGNAPVAVTGTTEPIVNQAVCHSGVASRWQCGRVTAVEQTVMYSSGPIDGMSFTTACSLGGDSGGAWVAGDKAVGLHSGGYPTCGPGNAPDQSLFQPVNEALRKWGLTLYTGGGNTGDTLAPSAPSDVRATSTTASSVTLAWTASTDNVGVAGYQVYNGSTLAATVQGTTATIGGLVAATSYSFTVRAKDAAGNVSPPSAPVTARTTDGGSRTFRSDTDYQIRDYQQISSPIRSTTTGSTAQIRVDVTAQHTCVEDLDIDVLSPSGRWYSLHDFGGYVCHPFGGTRSFTVPVSYEQAAGTWTLYIRDGGPGDIGYLDSWVITL</sequence>
<keyword evidence="5" id="KW-0720">Serine protease</keyword>
<keyword evidence="8" id="KW-0326">Glycosidase</keyword>
<evidence type="ECO:0000256" key="3">
    <source>
        <dbReference type="ARBA" id="ARBA00022729"/>
    </source>
</evidence>
<comment type="similarity">
    <text evidence="1">Belongs to the peptidase S1 family.</text>
</comment>
<evidence type="ECO:0000256" key="1">
    <source>
        <dbReference type="ARBA" id="ARBA00007664"/>
    </source>
</evidence>
<gene>
    <name evidence="13" type="ORF">GPZ80_10320</name>
</gene>
<evidence type="ECO:0000259" key="11">
    <source>
        <dbReference type="PROSITE" id="PS50853"/>
    </source>
</evidence>
<dbReference type="PROSITE" id="PS50853">
    <property type="entry name" value="FN3"/>
    <property type="match status" value="1"/>
</dbReference>
<keyword evidence="2" id="KW-0645">Protease</keyword>
<evidence type="ECO:0000256" key="9">
    <source>
        <dbReference type="ARBA" id="ARBA00023326"/>
    </source>
</evidence>
<evidence type="ECO:0000256" key="10">
    <source>
        <dbReference type="SAM" id="MobiDB-lite"/>
    </source>
</evidence>
<keyword evidence="3" id="KW-0732">Signal</keyword>
<dbReference type="SUPFAM" id="SSF49265">
    <property type="entry name" value="Fibronectin type III"/>
    <property type="match status" value="1"/>
</dbReference>
<keyword evidence="7" id="KW-1015">Disulfide bond</keyword>
<keyword evidence="4" id="KW-0378">Hydrolase</keyword>
<dbReference type="InterPro" id="IPR043504">
    <property type="entry name" value="Peptidase_S1_PA_chymotrypsin"/>
</dbReference>
<dbReference type="EMBL" id="JABVED010000004">
    <property type="protein sequence ID" value="MBC6447565.1"/>
    <property type="molecule type" value="Genomic_DNA"/>
</dbReference>
<keyword evidence="14" id="KW-1185">Reference proteome</keyword>
<dbReference type="InterPro" id="IPR004236">
    <property type="entry name" value="Pept_S1_alpha_lytic"/>
</dbReference>
<dbReference type="InterPro" id="IPR036116">
    <property type="entry name" value="FN3_sf"/>
</dbReference>
<keyword evidence="6" id="KW-0865">Zymogen</keyword>
<dbReference type="InterPro" id="IPR009003">
    <property type="entry name" value="Peptidase_S1_PA"/>
</dbReference>
<keyword evidence="9" id="KW-0624">Polysaccharide degradation</keyword>
<evidence type="ECO:0000256" key="6">
    <source>
        <dbReference type="ARBA" id="ARBA00023145"/>
    </source>
</evidence>
<dbReference type="Gene3D" id="2.60.120.260">
    <property type="entry name" value="Galactose-binding domain-like"/>
    <property type="match status" value="1"/>
</dbReference>
<dbReference type="InterPro" id="IPR002884">
    <property type="entry name" value="P_dom"/>
</dbReference>
<evidence type="ECO:0000259" key="12">
    <source>
        <dbReference type="PROSITE" id="PS51829"/>
    </source>
</evidence>
<keyword evidence="9" id="KW-0119">Carbohydrate metabolism</keyword>
<dbReference type="InterPro" id="IPR035070">
    <property type="entry name" value="Streptogrisin_prodomain"/>
</dbReference>
<accession>A0ABR7L4F4</accession>
<dbReference type="InterPro" id="IPR013783">
    <property type="entry name" value="Ig-like_fold"/>
</dbReference>
<evidence type="ECO:0000256" key="5">
    <source>
        <dbReference type="ARBA" id="ARBA00022825"/>
    </source>
</evidence>
<dbReference type="PROSITE" id="PS00135">
    <property type="entry name" value="TRYPSIN_SER"/>
    <property type="match status" value="1"/>
</dbReference>
<dbReference type="PROSITE" id="PS00134">
    <property type="entry name" value="TRYPSIN_HIS"/>
    <property type="match status" value="1"/>
</dbReference>
<evidence type="ECO:0000256" key="8">
    <source>
        <dbReference type="ARBA" id="ARBA00023295"/>
    </source>
</evidence>
<proteinExistence type="inferred from homology"/>
<dbReference type="CDD" id="cd21112">
    <property type="entry name" value="alphaLP-like"/>
    <property type="match status" value="1"/>
</dbReference>
<dbReference type="Pfam" id="PF00041">
    <property type="entry name" value="fn3"/>
    <property type="match status" value="1"/>
</dbReference>
<evidence type="ECO:0000256" key="7">
    <source>
        <dbReference type="ARBA" id="ARBA00023157"/>
    </source>
</evidence>
<dbReference type="InterPro" id="IPR001316">
    <property type="entry name" value="Pept_S1A_streptogrisin"/>
</dbReference>
<dbReference type="Pfam" id="PF02983">
    <property type="entry name" value="Pro_Al_protease"/>
    <property type="match status" value="1"/>
</dbReference>
<evidence type="ECO:0000256" key="2">
    <source>
        <dbReference type="ARBA" id="ARBA00022670"/>
    </source>
</evidence>